<dbReference type="Gene3D" id="3.30.450.40">
    <property type="match status" value="1"/>
</dbReference>
<evidence type="ECO:0000256" key="2">
    <source>
        <dbReference type="SAM" id="Phobius"/>
    </source>
</evidence>
<dbReference type="NCBIfam" id="TIGR00229">
    <property type="entry name" value="sensory_box"/>
    <property type="match status" value="1"/>
</dbReference>
<dbReference type="Pfam" id="PF13185">
    <property type="entry name" value="GAF_2"/>
    <property type="match status" value="1"/>
</dbReference>
<evidence type="ECO:0000259" key="5">
    <source>
        <dbReference type="PROSITE" id="PS50885"/>
    </source>
</evidence>
<dbReference type="Gene3D" id="3.30.450.20">
    <property type="entry name" value="PAS domain"/>
    <property type="match status" value="2"/>
</dbReference>
<dbReference type="InterPro" id="IPR003660">
    <property type="entry name" value="HAMP_dom"/>
</dbReference>
<keyword evidence="2" id="KW-1133">Transmembrane helix</keyword>
<dbReference type="SUPFAM" id="SSF55785">
    <property type="entry name" value="PYP-like sensor domain (PAS domain)"/>
    <property type="match status" value="1"/>
</dbReference>
<dbReference type="PROSITE" id="PS50112">
    <property type="entry name" value="PAS"/>
    <property type="match status" value="1"/>
</dbReference>
<proteinExistence type="predicted"/>
<feature type="coiled-coil region" evidence="1">
    <location>
        <begin position="526"/>
        <end position="560"/>
    </location>
</feature>
<dbReference type="InterPro" id="IPR003018">
    <property type="entry name" value="GAF"/>
</dbReference>
<keyword evidence="1" id="KW-0175">Coiled coil</keyword>
<evidence type="ECO:0000313" key="6">
    <source>
        <dbReference type="EMBL" id="MXN67181.1"/>
    </source>
</evidence>
<dbReference type="InterPro" id="IPR033462">
    <property type="entry name" value="Cache_3-Cache_2"/>
</dbReference>
<dbReference type="Proteomes" id="UP000433101">
    <property type="component" value="Unassembled WGS sequence"/>
</dbReference>
<dbReference type="PANTHER" id="PTHR43081">
    <property type="entry name" value="ADENYLATE CYCLASE, TERMINAL-DIFFERENTIATION SPECIFIC-RELATED"/>
    <property type="match status" value="1"/>
</dbReference>
<gene>
    <name evidence="6" type="ORF">GR183_19910</name>
</gene>
<sequence length="820" mass="89144">MKISSKILWATLPLLLAAFAAASGITYFLSREALREIAEQWLETRGQEALQAAQNQAEFLKAYSLDTVEASVRQAQSDAAAIMATIEIGQEGFVLVIDGSGRIAHAPDPGLVGADVGKEPWFAEMTSGQDGQISYRFGGQKYLGSVHYFEPWQWYVVATDPESEVYGAVNRLGTYVLILGLAGSVLIAIVLMTLTRRLTAPLAELVQGAERVGRGELDTTIPVRTQDEVGMLARSFNDMTDELRVLYGRLEERLTTVVSNAPIILFALDGNGAITLLEGKGLDTLGLDPEGAIGRPLSGVFASSPEILSAAETARRGETASSVAALHDQIFEVWCAPHAGSSGDASGVIGVATDVTERVLAQEKLRRQADYLTALNETTLGIISRLDLDELLQAIVTRAGEMLDAAHGYIYLADEADAAIRRRIGVGVYAESVGYELQPGQGVAGKVWMSGDPVVVNDYANWPDRVPNPRHDGFIRAVIGVPLKSGTQVIGVLGMAYDERSERNFGEEEASVLSRFAELASISLDNARLYASAQAALRKAEEANERVLEQNRMLESLSTKLSKYLSPQVYSSIFTGSQSVEISAKRKKLTVFFSDIAGFTETADKMESEDLTQLLNHYLTEMSRIALAHGATIDKYVGDAIVIFFGDPETRGVREDALACVKMAIAMRKRMRELAGLWRASGIENPLRCRIGINTGYCTVGNFGSEDRMDYTIIGGGVNLASRLETSAEPGEILISYETFAHVKNEIHCEERGHITVKGLAYPVMTYRVVDSYEALGTSGRQLREEMPNMRLDLDAGLMSPDQRAQATAILKKALDELSN</sequence>
<dbReference type="Pfam" id="PF08448">
    <property type="entry name" value="PAS_4"/>
    <property type="match status" value="1"/>
</dbReference>
<dbReference type="Pfam" id="PF00672">
    <property type="entry name" value="HAMP"/>
    <property type="match status" value="1"/>
</dbReference>
<dbReference type="GO" id="GO:0035556">
    <property type="term" value="P:intracellular signal transduction"/>
    <property type="evidence" value="ECO:0007669"/>
    <property type="project" value="InterPro"/>
</dbReference>
<dbReference type="InterPro" id="IPR000014">
    <property type="entry name" value="PAS"/>
</dbReference>
<keyword evidence="2" id="KW-0812">Transmembrane</keyword>
<feature type="domain" description="Guanylate cyclase" evidence="4">
    <location>
        <begin position="590"/>
        <end position="725"/>
    </location>
</feature>
<dbReference type="GO" id="GO:0004016">
    <property type="term" value="F:adenylate cyclase activity"/>
    <property type="evidence" value="ECO:0007669"/>
    <property type="project" value="UniProtKB-ARBA"/>
</dbReference>
<dbReference type="SUPFAM" id="SSF158472">
    <property type="entry name" value="HAMP domain-like"/>
    <property type="match status" value="1"/>
</dbReference>
<dbReference type="GO" id="GO:0006171">
    <property type="term" value="P:cAMP biosynthetic process"/>
    <property type="evidence" value="ECO:0007669"/>
    <property type="project" value="TreeGrafter"/>
</dbReference>
<name>A0A7X3LXY9_9HYPH</name>
<dbReference type="Gene3D" id="3.30.70.1230">
    <property type="entry name" value="Nucleotide cyclase"/>
    <property type="match status" value="1"/>
</dbReference>
<dbReference type="RefSeq" id="WP_160777413.1">
    <property type="nucleotide sequence ID" value="NZ_WUMV01000009.1"/>
</dbReference>
<feature type="transmembrane region" description="Helical" evidence="2">
    <location>
        <begin position="172"/>
        <end position="194"/>
    </location>
</feature>
<dbReference type="SMART" id="SM00304">
    <property type="entry name" value="HAMP"/>
    <property type="match status" value="1"/>
</dbReference>
<dbReference type="Pfam" id="PF17201">
    <property type="entry name" value="Cache_3-Cache_2"/>
    <property type="match status" value="1"/>
</dbReference>
<dbReference type="Pfam" id="PF00211">
    <property type="entry name" value="Guanylate_cyc"/>
    <property type="match status" value="1"/>
</dbReference>
<keyword evidence="7" id="KW-1185">Reference proteome</keyword>
<dbReference type="SMART" id="SM00065">
    <property type="entry name" value="GAF"/>
    <property type="match status" value="1"/>
</dbReference>
<dbReference type="PROSITE" id="PS50885">
    <property type="entry name" value="HAMP"/>
    <property type="match status" value="1"/>
</dbReference>
<dbReference type="PANTHER" id="PTHR43081:SF18">
    <property type="entry name" value="BLL7624 PROTEIN"/>
    <property type="match status" value="1"/>
</dbReference>
<keyword evidence="2" id="KW-0472">Membrane</keyword>
<feature type="domain" description="PAS" evidence="3">
    <location>
        <begin position="250"/>
        <end position="295"/>
    </location>
</feature>
<evidence type="ECO:0000259" key="3">
    <source>
        <dbReference type="PROSITE" id="PS50112"/>
    </source>
</evidence>
<dbReference type="GO" id="GO:0016020">
    <property type="term" value="C:membrane"/>
    <property type="evidence" value="ECO:0007669"/>
    <property type="project" value="InterPro"/>
</dbReference>
<feature type="domain" description="HAMP" evidence="5">
    <location>
        <begin position="196"/>
        <end position="248"/>
    </location>
</feature>
<comment type="caution">
    <text evidence="6">The sequence shown here is derived from an EMBL/GenBank/DDBJ whole genome shotgun (WGS) entry which is preliminary data.</text>
</comment>
<dbReference type="InterPro" id="IPR050697">
    <property type="entry name" value="Adenylyl/Guanylyl_Cyclase_3/4"/>
</dbReference>
<protein>
    <submittedName>
        <fullName evidence="6">GAF domain-containing protein</fullName>
    </submittedName>
</protein>
<evidence type="ECO:0000256" key="1">
    <source>
        <dbReference type="SAM" id="Coils"/>
    </source>
</evidence>
<dbReference type="CDD" id="cd07302">
    <property type="entry name" value="CHD"/>
    <property type="match status" value="1"/>
</dbReference>
<dbReference type="PROSITE" id="PS50125">
    <property type="entry name" value="GUANYLATE_CYCLASE_2"/>
    <property type="match status" value="1"/>
</dbReference>
<dbReference type="EMBL" id="WUMV01000009">
    <property type="protein sequence ID" value="MXN67181.1"/>
    <property type="molecule type" value="Genomic_DNA"/>
</dbReference>
<dbReference type="InterPro" id="IPR001054">
    <property type="entry name" value="A/G_cyclase"/>
</dbReference>
<dbReference type="CDD" id="cd06225">
    <property type="entry name" value="HAMP"/>
    <property type="match status" value="1"/>
</dbReference>
<dbReference type="AlphaFoldDB" id="A0A7X3LXY9"/>
<evidence type="ECO:0000313" key="7">
    <source>
        <dbReference type="Proteomes" id="UP000433101"/>
    </source>
</evidence>
<dbReference type="InterPro" id="IPR013656">
    <property type="entry name" value="PAS_4"/>
</dbReference>
<accession>A0A7X3LXY9</accession>
<dbReference type="SMART" id="SM00044">
    <property type="entry name" value="CYCc"/>
    <property type="match status" value="1"/>
</dbReference>
<dbReference type="Gene3D" id="6.10.340.10">
    <property type="match status" value="1"/>
</dbReference>
<dbReference type="InterPro" id="IPR029016">
    <property type="entry name" value="GAF-like_dom_sf"/>
</dbReference>
<dbReference type="SUPFAM" id="SSF55073">
    <property type="entry name" value="Nucleotide cyclase"/>
    <property type="match status" value="1"/>
</dbReference>
<organism evidence="6 7">
    <name type="scientific">Stappia sediminis</name>
    <dbReference type="NCBI Taxonomy" id="2692190"/>
    <lineage>
        <taxon>Bacteria</taxon>
        <taxon>Pseudomonadati</taxon>
        <taxon>Pseudomonadota</taxon>
        <taxon>Alphaproteobacteria</taxon>
        <taxon>Hyphomicrobiales</taxon>
        <taxon>Stappiaceae</taxon>
        <taxon>Stappia</taxon>
    </lineage>
</organism>
<reference evidence="6 7" key="1">
    <citation type="submission" date="2019-12" db="EMBL/GenBank/DDBJ databases">
        <authorList>
            <person name="Li M."/>
        </authorList>
    </citation>
    <scope>NUCLEOTIDE SEQUENCE [LARGE SCALE GENOMIC DNA]</scope>
    <source>
        <strain evidence="6 7">GBMRC 2046</strain>
    </source>
</reference>
<dbReference type="CDD" id="cd12912">
    <property type="entry name" value="PDC2_MCP_like"/>
    <property type="match status" value="1"/>
</dbReference>
<evidence type="ECO:0000259" key="4">
    <source>
        <dbReference type="PROSITE" id="PS50125"/>
    </source>
</evidence>
<dbReference type="SUPFAM" id="SSF55781">
    <property type="entry name" value="GAF domain-like"/>
    <property type="match status" value="1"/>
</dbReference>
<dbReference type="InterPro" id="IPR035965">
    <property type="entry name" value="PAS-like_dom_sf"/>
</dbReference>
<dbReference type="InterPro" id="IPR029787">
    <property type="entry name" value="Nucleotide_cyclase"/>
</dbReference>